<dbReference type="PROSITE" id="PS00108">
    <property type="entry name" value="PROTEIN_KINASE_ST"/>
    <property type="match status" value="1"/>
</dbReference>
<reference evidence="8" key="1">
    <citation type="submission" date="2016-04" db="EMBL/GenBank/DDBJ databases">
        <authorList>
            <person name="Evans L.H."/>
            <person name="Alamgir A."/>
            <person name="Owens N."/>
            <person name="Weber N.D."/>
            <person name="Virtaneva K."/>
            <person name="Barbian K."/>
            <person name="Babar A."/>
            <person name="Rosenke K."/>
        </authorList>
    </citation>
    <scope>NUCLEOTIDE SEQUENCE [LARGE SCALE GENOMIC DNA]</scope>
    <source>
        <strain evidence="8">CBS 101.48</strain>
    </source>
</reference>
<dbReference type="InterPro" id="IPR000719">
    <property type="entry name" value="Prot_kinase_dom"/>
</dbReference>
<dbReference type="GO" id="GO:0005524">
    <property type="term" value="F:ATP binding"/>
    <property type="evidence" value="ECO:0007669"/>
    <property type="project" value="UniProtKB-UniRule"/>
</dbReference>
<evidence type="ECO:0000256" key="3">
    <source>
        <dbReference type="PROSITE-ProRule" id="PRU00464"/>
    </source>
</evidence>
<dbReference type="InParanoid" id="A0A163JDY5"/>
<dbReference type="SUPFAM" id="SSF54197">
    <property type="entry name" value="HIT-like"/>
    <property type="match status" value="1"/>
</dbReference>
<dbReference type="InterPro" id="IPR036265">
    <property type="entry name" value="HIT-like_sf"/>
</dbReference>
<dbReference type="Pfam" id="PF11969">
    <property type="entry name" value="DcpS_C"/>
    <property type="match status" value="1"/>
</dbReference>
<evidence type="ECO:0000256" key="5">
    <source>
        <dbReference type="SAM" id="MobiDB-lite"/>
    </source>
</evidence>
<feature type="domain" description="Protein kinase" evidence="6">
    <location>
        <begin position="173"/>
        <end position="465"/>
    </location>
</feature>
<dbReference type="Proteomes" id="UP000078561">
    <property type="component" value="Unassembled WGS sequence"/>
</dbReference>
<dbReference type="InterPro" id="IPR017441">
    <property type="entry name" value="Protein_kinase_ATP_BS"/>
</dbReference>
<keyword evidence="2 4" id="KW-0067">ATP-binding</keyword>
<sequence length="743" mass="83562">MFSCFGRGSCPFCNVSTDNGFAVVKEDRSPAAKLHLLVIPRKHIGTVKDMKAKDIPLLQDMIGLGEQLLKEQGYEVNSNQVRLGFHVPPFNSVNHLHMHVIGLDFKNGWRKWKLTMTILQHLATFLFGPNDQRNVIVTKSNNNNSNSNLSTIENDLNQDQPLHLPPYAGLERYKLLDKLGDGAFSIVYEALDLHSQEKKVAIKVIRKLDLNSGQRSKVLREVELMQSFQHDSIIALHDFVETDQFYFLILELCQGGELFHQIIHLTYFSEDLARHCIWQIAEGIRYLHEEKGVVHRDIKPENILFEPIPYMERNRAQVLQPQDDDAESPKVDEGGFLLNYGGGGIGKVKIADFGLSKCMWDQGTRTPCGTSDYLAPEIVRGEHYSKSVDMWALGCVLYTMLCGFPPFYDDSIDILTEKIVNGRYSFLSPWWDFISDDAKDLISHTLCLDPNDRFNIRQFMQHPWMTITQKPTCSSDEPSKPVGDILVPPSTTTSLAVETIAATRPWDIPNADRASGAGTSNAALFEATVSSMKELIDLSSQVHRKLEEGPERQKVRQTRLGLFLGFASNGNDSAADDTYTEYDNDSDDYDVYSIDDTPRDEITMANDDASTLDFHHDAIQYTPQYNKTMLASAIATANTSSSSSSSSTRYPSHDSMHHRDTCPESNSFDDLTLVPTLTPDHSVQKRSHLFGQSDKHGRKSKKCHAPASAKKSFDLDLDKATLIGRRKERPSDLTPTMPLVPIN</sequence>
<evidence type="ECO:0000256" key="1">
    <source>
        <dbReference type="ARBA" id="ARBA00022741"/>
    </source>
</evidence>
<feature type="compositionally biased region" description="Basic and acidic residues" evidence="5">
    <location>
        <begin position="651"/>
        <end position="662"/>
    </location>
</feature>
<feature type="compositionally biased region" description="Low complexity" evidence="5">
    <location>
        <begin position="637"/>
        <end position="648"/>
    </location>
</feature>
<feature type="binding site" evidence="4">
    <location>
        <position position="207"/>
    </location>
    <ligand>
        <name>ATP</name>
        <dbReference type="ChEBI" id="CHEBI:30616"/>
    </ligand>
</feature>
<dbReference type="EMBL" id="LT553414">
    <property type="protein sequence ID" value="SAM00801.1"/>
    <property type="molecule type" value="Genomic_DNA"/>
</dbReference>
<dbReference type="InterPro" id="IPR008271">
    <property type="entry name" value="Ser/Thr_kinase_AS"/>
</dbReference>
<dbReference type="GO" id="GO:0004672">
    <property type="term" value="F:protein kinase activity"/>
    <property type="evidence" value="ECO:0007669"/>
    <property type="project" value="InterPro"/>
</dbReference>
<feature type="short sequence motif" description="Histidine triad motif" evidence="3">
    <location>
        <begin position="95"/>
        <end position="99"/>
    </location>
</feature>
<evidence type="ECO:0000256" key="4">
    <source>
        <dbReference type="PROSITE-ProRule" id="PRU10141"/>
    </source>
</evidence>
<accession>A0A163JDY5</accession>
<dbReference type="SUPFAM" id="SSF56112">
    <property type="entry name" value="Protein kinase-like (PK-like)"/>
    <property type="match status" value="1"/>
</dbReference>
<dbReference type="Gene3D" id="1.10.510.10">
    <property type="entry name" value="Transferase(Phosphotransferase) domain 1"/>
    <property type="match status" value="1"/>
</dbReference>
<keyword evidence="9" id="KW-1185">Reference proteome</keyword>
<dbReference type="AlphaFoldDB" id="A0A163JDY5"/>
<evidence type="ECO:0000259" key="6">
    <source>
        <dbReference type="PROSITE" id="PS50011"/>
    </source>
</evidence>
<dbReference type="InterPro" id="IPR011009">
    <property type="entry name" value="Kinase-like_dom_sf"/>
</dbReference>
<dbReference type="Pfam" id="PF00069">
    <property type="entry name" value="Pkinase"/>
    <property type="match status" value="1"/>
</dbReference>
<feature type="domain" description="HIT" evidence="7">
    <location>
        <begin position="1"/>
        <end position="112"/>
    </location>
</feature>
<dbReference type="OrthoDB" id="1738954at2759"/>
<dbReference type="PROSITE" id="PS00107">
    <property type="entry name" value="PROTEIN_KINASE_ATP"/>
    <property type="match status" value="1"/>
</dbReference>
<dbReference type="PROSITE" id="PS50011">
    <property type="entry name" value="PROTEIN_KINASE_DOM"/>
    <property type="match status" value="1"/>
</dbReference>
<feature type="region of interest" description="Disordered" evidence="5">
    <location>
        <begin position="637"/>
        <end position="710"/>
    </location>
</feature>
<gene>
    <name evidence="8" type="primary">ABSGL_06523.1 scaffold 8356</name>
</gene>
<dbReference type="PROSITE" id="PS51084">
    <property type="entry name" value="HIT_2"/>
    <property type="match status" value="1"/>
</dbReference>
<protein>
    <recommendedName>
        <fullName evidence="10">Protein kinase domain-containing protein</fullName>
    </recommendedName>
</protein>
<dbReference type="STRING" id="4829.A0A163JDY5"/>
<evidence type="ECO:0000313" key="8">
    <source>
        <dbReference type="EMBL" id="SAM00801.1"/>
    </source>
</evidence>
<keyword evidence="1 4" id="KW-0547">Nucleotide-binding</keyword>
<dbReference type="PANTHER" id="PTHR24347">
    <property type="entry name" value="SERINE/THREONINE-PROTEIN KINASE"/>
    <property type="match status" value="1"/>
</dbReference>
<dbReference type="InterPro" id="IPR011146">
    <property type="entry name" value="HIT-like"/>
</dbReference>
<evidence type="ECO:0008006" key="10">
    <source>
        <dbReference type="Google" id="ProtNLM"/>
    </source>
</evidence>
<dbReference type="FunFam" id="3.30.200.20:FF:000042">
    <property type="entry name" value="Aurora kinase A"/>
    <property type="match status" value="1"/>
</dbReference>
<organism evidence="8">
    <name type="scientific">Absidia glauca</name>
    <name type="common">Pin mould</name>
    <dbReference type="NCBI Taxonomy" id="4829"/>
    <lineage>
        <taxon>Eukaryota</taxon>
        <taxon>Fungi</taxon>
        <taxon>Fungi incertae sedis</taxon>
        <taxon>Mucoromycota</taxon>
        <taxon>Mucoromycotina</taxon>
        <taxon>Mucoromycetes</taxon>
        <taxon>Mucorales</taxon>
        <taxon>Cunninghamellaceae</taxon>
        <taxon>Absidia</taxon>
    </lineage>
</organism>
<dbReference type="Gene3D" id="3.30.428.10">
    <property type="entry name" value="HIT-like"/>
    <property type="match status" value="1"/>
</dbReference>
<proteinExistence type="predicted"/>
<evidence type="ECO:0000259" key="7">
    <source>
        <dbReference type="PROSITE" id="PS51084"/>
    </source>
</evidence>
<evidence type="ECO:0000313" key="9">
    <source>
        <dbReference type="Proteomes" id="UP000078561"/>
    </source>
</evidence>
<evidence type="ECO:0000256" key="2">
    <source>
        <dbReference type="ARBA" id="ARBA00022840"/>
    </source>
</evidence>
<name>A0A163JDY5_ABSGL</name>
<dbReference type="SMART" id="SM00220">
    <property type="entry name" value="S_TKc"/>
    <property type="match status" value="1"/>
</dbReference>